<dbReference type="Proteomes" id="UP000584642">
    <property type="component" value="Unassembled WGS sequence"/>
</dbReference>
<comment type="caution">
    <text evidence="5">The sequence shown here is derived from an EMBL/GenBank/DDBJ whole genome shotgun (WGS) entry which is preliminary data.</text>
</comment>
<dbReference type="SUPFAM" id="SSF46689">
    <property type="entry name" value="Homeodomain-like"/>
    <property type="match status" value="1"/>
</dbReference>
<feature type="domain" description="HTH araC/xylS-type" evidence="4">
    <location>
        <begin position="204"/>
        <end position="304"/>
    </location>
</feature>
<dbReference type="Gene3D" id="1.10.10.60">
    <property type="entry name" value="Homeodomain-like"/>
    <property type="match status" value="1"/>
</dbReference>
<evidence type="ECO:0000256" key="2">
    <source>
        <dbReference type="ARBA" id="ARBA00023125"/>
    </source>
</evidence>
<protein>
    <submittedName>
        <fullName evidence="5">Helix-turn-helix domain-containing protein</fullName>
    </submittedName>
</protein>
<evidence type="ECO:0000259" key="4">
    <source>
        <dbReference type="PROSITE" id="PS01124"/>
    </source>
</evidence>
<dbReference type="RefSeq" id="WP_180281491.1">
    <property type="nucleotide sequence ID" value="NZ_JABFDB010000004.1"/>
</dbReference>
<dbReference type="PANTHER" id="PTHR46796:SF12">
    <property type="entry name" value="HTH-TYPE DNA-BINDING TRANSCRIPTIONAL ACTIVATOR EUTR"/>
    <property type="match status" value="1"/>
</dbReference>
<evidence type="ECO:0000256" key="3">
    <source>
        <dbReference type="ARBA" id="ARBA00023163"/>
    </source>
</evidence>
<name>A0ABX2T7F2_9PROT</name>
<dbReference type="InterPro" id="IPR018060">
    <property type="entry name" value="HTH_AraC"/>
</dbReference>
<proteinExistence type="predicted"/>
<dbReference type="PANTHER" id="PTHR46796">
    <property type="entry name" value="HTH-TYPE TRANSCRIPTIONAL ACTIVATOR RHAS-RELATED"/>
    <property type="match status" value="1"/>
</dbReference>
<keyword evidence="1" id="KW-0805">Transcription regulation</keyword>
<dbReference type="SMART" id="SM00342">
    <property type="entry name" value="HTH_ARAC"/>
    <property type="match status" value="1"/>
</dbReference>
<reference evidence="5 6" key="1">
    <citation type="submission" date="2020-05" db="EMBL/GenBank/DDBJ databases">
        <title>Azospirillum oleiclasticum sp. nov, a nitrogen-fixing and heavy crude oil-emulsifying bacterium isolated from the crude oil of Yumen Oilfield.</title>
        <authorList>
            <person name="Wu D."/>
            <person name="Cai M."/>
            <person name="Zhang X."/>
        </authorList>
    </citation>
    <scope>NUCLEOTIDE SEQUENCE [LARGE SCALE GENOMIC DNA]</scope>
    <source>
        <strain evidence="5 6">ROY-1-1-2</strain>
    </source>
</reference>
<evidence type="ECO:0000313" key="6">
    <source>
        <dbReference type="Proteomes" id="UP000584642"/>
    </source>
</evidence>
<dbReference type="PROSITE" id="PS01124">
    <property type="entry name" value="HTH_ARAC_FAMILY_2"/>
    <property type="match status" value="1"/>
</dbReference>
<dbReference type="InterPro" id="IPR018062">
    <property type="entry name" value="HTH_AraC-typ_CS"/>
</dbReference>
<dbReference type="InterPro" id="IPR050204">
    <property type="entry name" value="AraC_XylS_family_regulators"/>
</dbReference>
<dbReference type="EMBL" id="JABFDB010000004">
    <property type="protein sequence ID" value="NYZ19720.1"/>
    <property type="molecule type" value="Genomic_DNA"/>
</dbReference>
<organism evidence="5 6">
    <name type="scientific">Azospirillum oleiclasticum</name>
    <dbReference type="NCBI Taxonomy" id="2735135"/>
    <lineage>
        <taxon>Bacteria</taxon>
        <taxon>Pseudomonadati</taxon>
        <taxon>Pseudomonadota</taxon>
        <taxon>Alphaproteobacteria</taxon>
        <taxon>Rhodospirillales</taxon>
        <taxon>Azospirillaceae</taxon>
        <taxon>Azospirillum</taxon>
    </lineage>
</organism>
<dbReference type="Pfam" id="PF12833">
    <property type="entry name" value="HTH_18"/>
    <property type="match status" value="1"/>
</dbReference>
<evidence type="ECO:0000256" key="1">
    <source>
        <dbReference type="ARBA" id="ARBA00023015"/>
    </source>
</evidence>
<keyword evidence="2" id="KW-0238">DNA-binding</keyword>
<accession>A0ABX2T7F2</accession>
<evidence type="ECO:0000313" key="5">
    <source>
        <dbReference type="EMBL" id="NYZ19720.1"/>
    </source>
</evidence>
<keyword evidence="6" id="KW-1185">Reference proteome</keyword>
<sequence length="307" mass="33080">MTFSRQVYVDACEQERGLDRWSQHYTQLKPGGYQGCIETLGLPGVTIARERINVAVEERVAAPAGTLVYVQSLGPAPSCVTNACRVPTGGVMMLRGGEEIHVATDEATDLLIATVDTRALPEGEPPPRSPPLLFSPGFQQAELATAWFLSLILGQETGLMMAMPDHAPILGQLVVDRLAALFGMIAQRGRSPDPATRDEYRLFQRARALVLAEEAEDHTPAGLAARLGVSPEALRRAVMATVGVGPAVWLRHMRLDGAHRDLAAGGRGATVSEIAMKWGFWHLGRFSSTYAAVYGEPPSQTMRRAGG</sequence>
<gene>
    <name evidence="5" type="ORF">HND93_08355</name>
</gene>
<dbReference type="PROSITE" id="PS00041">
    <property type="entry name" value="HTH_ARAC_FAMILY_1"/>
    <property type="match status" value="1"/>
</dbReference>
<keyword evidence="3" id="KW-0804">Transcription</keyword>
<dbReference type="InterPro" id="IPR009057">
    <property type="entry name" value="Homeodomain-like_sf"/>
</dbReference>